<name>A0AA39KX60_9HYME</name>
<reference evidence="1" key="1">
    <citation type="journal article" date="2023" name="bioRxiv">
        <title>Scaffold-level genome assemblies of two parasitoid biocontrol wasps reveal the parthenogenesis mechanism and an associated novel virus.</title>
        <authorList>
            <person name="Inwood S."/>
            <person name="Skelly J."/>
            <person name="Guhlin J."/>
            <person name="Harrop T."/>
            <person name="Goldson S."/>
            <person name="Dearden P."/>
        </authorList>
    </citation>
    <scope>NUCLEOTIDE SEQUENCE</scope>
    <source>
        <strain evidence="1">Irish</strain>
        <tissue evidence="1">Whole body</tissue>
    </source>
</reference>
<gene>
    <name evidence="1" type="ORF">PV328_001050</name>
</gene>
<dbReference type="EMBL" id="JAQQBS010000001">
    <property type="protein sequence ID" value="KAK0176952.1"/>
    <property type="molecule type" value="Genomic_DNA"/>
</dbReference>
<proteinExistence type="predicted"/>
<evidence type="ECO:0000313" key="2">
    <source>
        <dbReference type="Proteomes" id="UP001168990"/>
    </source>
</evidence>
<accession>A0AA39KX60</accession>
<evidence type="ECO:0008006" key="3">
    <source>
        <dbReference type="Google" id="ProtNLM"/>
    </source>
</evidence>
<evidence type="ECO:0000313" key="1">
    <source>
        <dbReference type="EMBL" id="KAK0176952.1"/>
    </source>
</evidence>
<organism evidence="1 2">
    <name type="scientific">Microctonus aethiopoides</name>
    <dbReference type="NCBI Taxonomy" id="144406"/>
    <lineage>
        <taxon>Eukaryota</taxon>
        <taxon>Metazoa</taxon>
        <taxon>Ecdysozoa</taxon>
        <taxon>Arthropoda</taxon>
        <taxon>Hexapoda</taxon>
        <taxon>Insecta</taxon>
        <taxon>Pterygota</taxon>
        <taxon>Neoptera</taxon>
        <taxon>Endopterygota</taxon>
        <taxon>Hymenoptera</taxon>
        <taxon>Apocrita</taxon>
        <taxon>Ichneumonoidea</taxon>
        <taxon>Braconidae</taxon>
        <taxon>Euphorinae</taxon>
        <taxon>Microctonus</taxon>
    </lineage>
</organism>
<dbReference type="AlphaFoldDB" id="A0AA39KX60"/>
<keyword evidence="2" id="KW-1185">Reference proteome</keyword>
<comment type="caution">
    <text evidence="1">The sequence shown here is derived from an EMBL/GenBank/DDBJ whole genome shotgun (WGS) entry which is preliminary data.</text>
</comment>
<sequence>MGTTAPPFINNVSNPPTNRSICENIVRTTPNGQAKRKCDFGDSGVLTEISAPKVKRNHEECETDFSDSESNKSSNCSNILNIDADELNNQNKQSVKKVNYQLPIVVTIDDKVSFLDIKNKIGLNNQYTTLKCNRKQVTLLTFNPSAFSEILHIFKTEGIQFHTYSRKGDIKPKVILKGLPVINTDFILEELSIQNIKPVNINLIRSKNNTNNSQATFLITVNDNDTLKEIVKMKQLSNIIVHWEEI</sequence>
<protein>
    <recommendedName>
        <fullName evidence="3">Pre-C2HC domain-containing protein</fullName>
    </recommendedName>
</protein>
<reference evidence="1" key="2">
    <citation type="submission" date="2023-03" db="EMBL/GenBank/DDBJ databases">
        <authorList>
            <person name="Inwood S.N."/>
            <person name="Skelly J.G."/>
            <person name="Guhlin J."/>
            <person name="Harrop T.W.R."/>
            <person name="Goldson S.G."/>
            <person name="Dearden P.K."/>
        </authorList>
    </citation>
    <scope>NUCLEOTIDE SEQUENCE</scope>
    <source>
        <strain evidence="1">Irish</strain>
        <tissue evidence="1">Whole body</tissue>
    </source>
</reference>
<dbReference type="Proteomes" id="UP001168990">
    <property type="component" value="Unassembled WGS sequence"/>
</dbReference>